<reference evidence="1 2" key="1">
    <citation type="journal article" date="2014" name="World J. Microbiol. Biotechnol.">
        <title>Biodiversity and physiological characteristics of Antarctic and Arctic lichens-associated bacteria.</title>
        <authorList>
            <person name="Lee Y.M."/>
            <person name="Kim E.H."/>
            <person name="Lee H.K."/>
            <person name="Hong S.G."/>
        </authorList>
    </citation>
    <scope>NUCLEOTIDE SEQUENCE [LARGE SCALE GENOMIC DNA]</scope>
    <source>
        <strain evidence="1 2">PAMC 26569</strain>
    </source>
</reference>
<sequence>MRETVKLYLAGKTDQWFVKQDHTGVIFILNVTNPSKGNDLLGNLPLRREGLMQFQIIPIGPLAPLGLLLSK</sequence>
<accession>A0A6M8HUE8</accession>
<proteinExistence type="predicted"/>
<protein>
    <submittedName>
        <fullName evidence="1">Uncharacterized protein</fullName>
    </submittedName>
</protein>
<evidence type="ECO:0000313" key="2">
    <source>
        <dbReference type="Proteomes" id="UP000500767"/>
    </source>
</evidence>
<gene>
    <name evidence="1" type="ORF">HN018_19765</name>
</gene>
<dbReference type="RefSeq" id="WP_171833655.1">
    <property type="nucleotide sequence ID" value="NZ_CP053708.1"/>
</dbReference>
<dbReference type="EMBL" id="CP053708">
    <property type="protein sequence ID" value="QKE91972.1"/>
    <property type="molecule type" value="Genomic_DNA"/>
</dbReference>
<keyword evidence="2" id="KW-1185">Reference proteome</keyword>
<dbReference type="KEGG" id="lck:HN018_19765"/>
<dbReference type="AlphaFoldDB" id="A0A6M8HUE8"/>
<dbReference type="Proteomes" id="UP000500767">
    <property type="component" value="Chromosome"/>
</dbReference>
<organism evidence="1 2">
    <name type="scientific">Lichenicola cladoniae</name>
    <dbReference type="NCBI Taxonomy" id="1484109"/>
    <lineage>
        <taxon>Bacteria</taxon>
        <taxon>Pseudomonadati</taxon>
        <taxon>Pseudomonadota</taxon>
        <taxon>Alphaproteobacteria</taxon>
        <taxon>Acetobacterales</taxon>
        <taxon>Acetobacteraceae</taxon>
        <taxon>Lichenicola</taxon>
    </lineage>
</organism>
<name>A0A6M8HUE8_9PROT</name>
<evidence type="ECO:0000313" key="1">
    <source>
        <dbReference type="EMBL" id="QKE91972.1"/>
    </source>
</evidence>